<accession>A0ABN9DXT3</accession>
<evidence type="ECO:0000256" key="1">
    <source>
        <dbReference type="SAM" id="MobiDB-lite"/>
    </source>
</evidence>
<evidence type="ECO:0000313" key="2">
    <source>
        <dbReference type="EMBL" id="CAI9576231.1"/>
    </source>
</evidence>
<reference evidence="2" key="1">
    <citation type="submission" date="2023-05" db="EMBL/GenBank/DDBJ databases">
        <authorList>
            <person name="Stuckert A."/>
        </authorList>
    </citation>
    <scope>NUCLEOTIDE SEQUENCE</scope>
</reference>
<dbReference type="Proteomes" id="UP001162483">
    <property type="component" value="Unassembled WGS sequence"/>
</dbReference>
<dbReference type="EMBL" id="CATNWA010014815">
    <property type="protein sequence ID" value="CAI9576231.1"/>
    <property type="molecule type" value="Genomic_DNA"/>
</dbReference>
<name>A0ABN9DXT3_9NEOB</name>
<feature type="region of interest" description="Disordered" evidence="1">
    <location>
        <begin position="44"/>
        <end position="212"/>
    </location>
</feature>
<keyword evidence="3" id="KW-1185">Reference proteome</keyword>
<sequence>DGSSNGNPPERCPRPLYSWDSTQDRQEIIRSYQSEGLIVKAEVKEEETDLRRNDQCKKKKIPPEISPAGSNSRNTPERCPSPILSRDSTLEDQTTSDEHQDDNLITIKVEVKDEEGEETARGDEPCKEEEIPPEISQAGSNNRNTPERCPSPISSQDSMLEDQTTSDEYQDENLITVKVEVKDEEGEETAKGDKPCKEEEIPPEIIPGQHTKSNLAECSIVSSDGDMKDDDITAVALGEITPNVQPVRDRSEEFYVY</sequence>
<feature type="compositionally biased region" description="Basic and acidic residues" evidence="1">
    <location>
        <begin position="188"/>
        <end position="200"/>
    </location>
</feature>
<evidence type="ECO:0000313" key="3">
    <source>
        <dbReference type="Proteomes" id="UP001162483"/>
    </source>
</evidence>
<feature type="non-terminal residue" evidence="2">
    <location>
        <position position="1"/>
    </location>
</feature>
<protein>
    <submittedName>
        <fullName evidence="2">Uncharacterized protein</fullName>
    </submittedName>
</protein>
<feature type="compositionally biased region" description="Basic and acidic residues" evidence="1">
    <location>
        <begin position="118"/>
        <end position="130"/>
    </location>
</feature>
<proteinExistence type="predicted"/>
<gene>
    <name evidence="2" type="ORF">SPARVUS_LOCUS8399946</name>
</gene>
<feature type="compositionally biased region" description="Polar residues" evidence="1">
    <location>
        <begin position="152"/>
        <end position="163"/>
    </location>
</feature>
<organism evidence="2 3">
    <name type="scientific">Staurois parvus</name>
    <dbReference type="NCBI Taxonomy" id="386267"/>
    <lineage>
        <taxon>Eukaryota</taxon>
        <taxon>Metazoa</taxon>
        <taxon>Chordata</taxon>
        <taxon>Craniata</taxon>
        <taxon>Vertebrata</taxon>
        <taxon>Euteleostomi</taxon>
        <taxon>Amphibia</taxon>
        <taxon>Batrachia</taxon>
        <taxon>Anura</taxon>
        <taxon>Neobatrachia</taxon>
        <taxon>Ranoidea</taxon>
        <taxon>Ranidae</taxon>
        <taxon>Staurois</taxon>
    </lineage>
</organism>
<comment type="caution">
    <text evidence="2">The sequence shown here is derived from an EMBL/GenBank/DDBJ whole genome shotgun (WGS) entry which is preliminary data.</text>
</comment>